<protein>
    <submittedName>
        <fullName evidence="3">Putative amidohydrolase</fullName>
    </submittedName>
</protein>
<dbReference type="InterPro" id="IPR003010">
    <property type="entry name" value="C-N_Hydrolase"/>
</dbReference>
<dbReference type="Proteomes" id="UP000521922">
    <property type="component" value="Unassembled WGS sequence"/>
</dbReference>
<dbReference type="SUPFAM" id="SSF56317">
    <property type="entry name" value="Carbon-nitrogen hydrolase"/>
    <property type="match status" value="1"/>
</dbReference>
<sequence length="264" mass="27919">MDIACLQTAGTTGDPAANLAALDRAAAEAVSRGAGLLITPEMFLTGYDLGPDTPARVRALAPGLLEGVVAIARERSVALLVGMPEVEGDACFNTAVFVAPDGEVLGRHRKVHLFGEIDRAAFTAGDRLVTTVDFGGLRIAVLICYDVEFPEAVRAAALAGAHLVAVPTAQMHPFEWVAEQLVRARAWENQVHVAYVDHDGREGAFDYVGRSSVVGPDGSVLASVEHGEALLVARVDPGAVERAQRENPYLADRRAELYGPLTDG</sequence>
<dbReference type="InterPro" id="IPR036526">
    <property type="entry name" value="C-N_Hydrolase_sf"/>
</dbReference>
<dbReference type="CDD" id="cd07576">
    <property type="entry name" value="R-amidase_like"/>
    <property type="match status" value="1"/>
</dbReference>
<dbReference type="Pfam" id="PF00795">
    <property type="entry name" value="CN_hydrolase"/>
    <property type="match status" value="1"/>
</dbReference>
<evidence type="ECO:0000256" key="1">
    <source>
        <dbReference type="ARBA" id="ARBA00010613"/>
    </source>
</evidence>
<dbReference type="InterPro" id="IPR044083">
    <property type="entry name" value="RamA-like"/>
</dbReference>
<reference evidence="3 4" key="1">
    <citation type="submission" date="2020-07" db="EMBL/GenBank/DDBJ databases">
        <title>Sequencing the genomes of 1000 actinobacteria strains.</title>
        <authorList>
            <person name="Klenk H.-P."/>
        </authorList>
    </citation>
    <scope>NUCLEOTIDE SEQUENCE [LARGE SCALE GENOMIC DNA]</scope>
    <source>
        <strain evidence="3 4">DSM 7487</strain>
    </source>
</reference>
<evidence type="ECO:0000259" key="2">
    <source>
        <dbReference type="PROSITE" id="PS50263"/>
    </source>
</evidence>
<dbReference type="RefSeq" id="WP_179752731.1">
    <property type="nucleotide sequence ID" value="NZ_BAAAGN010000010.1"/>
</dbReference>
<comment type="similarity">
    <text evidence="1">Belongs to the carbon-nitrogen hydrolase superfamily. NIT1/NIT2 family.</text>
</comment>
<comment type="caution">
    <text evidence="3">The sequence shown here is derived from an EMBL/GenBank/DDBJ whole genome shotgun (WGS) entry which is preliminary data.</text>
</comment>
<dbReference type="PROSITE" id="PS01227">
    <property type="entry name" value="UPF0012"/>
    <property type="match status" value="1"/>
</dbReference>
<dbReference type="GO" id="GO:0016787">
    <property type="term" value="F:hydrolase activity"/>
    <property type="evidence" value="ECO:0007669"/>
    <property type="project" value="UniProtKB-KW"/>
</dbReference>
<name>A0A7Y9DM95_9ACTN</name>
<keyword evidence="4" id="KW-1185">Reference proteome</keyword>
<dbReference type="EMBL" id="JACCBB010000001">
    <property type="protein sequence ID" value="NYD23193.1"/>
    <property type="molecule type" value="Genomic_DNA"/>
</dbReference>
<keyword evidence="3" id="KW-0378">Hydrolase</keyword>
<evidence type="ECO:0000313" key="4">
    <source>
        <dbReference type="Proteomes" id="UP000521922"/>
    </source>
</evidence>
<evidence type="ECO:0000313" key="3">
    <source>
        <dbReference type="EMBL" id="NYD23193.1"/>
    </source>
</evidence>
<proteinExistence type="inferred from homology"/>
<feature type="domain" description="CN hydrolase" evidence="2">
    <location>
        <begin position="1"/>
        <end position="237"/>
    </location>
</feature>
<dbReference type="PROSITE" id="PS50263">
    <property type="entry name" value="CN_HYDROLASE"/>
    <property type="match status" value="1"/>
</dbReference>
<dbReference type="InterPro" id="IPR001110">
    <property type="entry name" value="UPF0012_CS"/>
</dbReference>
<dbReference type="AlphaFoldDB" id="A0A7Y9DM95"/>
<dbReference type="Gene3D" id="3.60.110.10">
    <property type="entry name" value="Carbon-nitrogen hydrolase"/>
    <property type="match status" value="1"/>
</dbReference>
<dbReference type="PANTHER" id="PTHR23088">
    <property type="entry name" value="NITRILASE-RELATED"/>
    <property type="match status" value="1"/>
</dbReference>
<dbReference type="PANTHER" id="PTHR23088:SF27">
    <property type="entry name" value="DEAMINATED GLUTATHIONE AMIDASE"/>
    <property type="match status" value="1"/>
</dbReference>
<organism evidence="3 4">
    <name type="scientific">Kineococcus aurantiacus</name>
    <dbReference type="NCBI Taxonomy" id="37633"/>
    <lineage>
        <taxon>Bacteria</taxon>
        <taxon>Bacillati</taxon>
        <taxon>Actinomycetota</taxon>
        <taxon>Actinomycetes</taxon>
        <taxon>Kineosporiales</taxon>
        <taxon>Kineosporiaceae</taxon>
        <taxon>Kineococcus</taxon>
    </lineage>
</organism>
<gene>
    <name evidence="3" type="ORF">BJ968_002733</name>
</gene>
<accession>A0A7Y9DM95</accession>